<proteinExistence type="inferred from homology"/>
<dbReference type="GO" id="GO:0016558">
    <property type="term" value="P:protein import into peroxisome matrix"/>
    <property type="evidence" value="ECO:0007669"/>
    <property type="project" value="TreeGrafter"/>
</dbReference>
<evidence type="ECO:0000256" key="1">
    <source>
        <dbReference type="ARBA" id="ARBA00004370"/>
    </source>
</evidence>
<keyword evidence="9" id="KW-0472">Membrane</keyword>
<evidence type="ECO:0000256" key="4">
    <source>
        <dbReference type="ARBA" id="ARBA00022593"/>
    </source>
</evidence>
<evidence type="ECO:0000259" key="13">
    <source>
        <dbReference type="SMART" id="SM00382"/>
    </source>
</evidence>
<keyword evidence="5" id="KW-0547">Nucleotide-binding</keyword>
<comment type="catalytic activity">
    <reaction evidence="12">
        <text>ATP + H2O = ADP + phosphate + H(+)</text>
        <dbReference type="Rhea" id="RHEA:13065"/>
        <dbReference type="ChEBI" id="CHEBI:15377"/>
        <dbReference type="ChEBI" id="CHEBI:15378"/>
        <dbReference type="ChEBI" id="CHEBI:30616"/>
        <dbReference type="ChEBI" id="CHEBI:43474"/>
        <dbReference type="ChEBI" id="CHEBI:456216"/>
    </reaction>
    <physiologicalReaction direction="left-to-right" evidence="12">
        <dbReference type="Rhea" id="RHEA:13066"/>
    </physiologicalReaction>
</comment>
<comment type="similarity">
    <text evidence="2">Belongs to the AAA ATPase family.</text>
</comment>
<dbReference type="AlphaFoldDB" id="A0AAW1DIH9"/>
<keyword evidence="6" id="KW-0378">Hydrolase</keyword>
<evidence type="ECO:0000256" key="10">
    <source>
        <dbReference type="ARBA" id="ARBA00032509"/>
    </source>
</evidence>
<feature type="domain" description="AAA+ ATPase" evidence="13">
    <location>
        <begin position="445"/>
        <end position="594"/>
    </location>
</feature>
<dbReference type="InterPro" id="IPR041569">
    <property type="entry name" value="AAA_lid_3"/>
</dbReference>
<evidence type="ECO:0000256" key="11">
    <source>
        <dbReference type="ARBA" id="ARBA00034532"/>
    </source>
</evidence>
<dbReference type="Gene3D" id="1.10.8.60">
    <property type="match status" value="2"/>
</dbReference>
<dbReference type="GO" id="GO:0005778">
    <property type="term" value="C:peroxisomal membrane"/>
    <property type="evidence" value="ECO:0007669"/>
    <property type="project" value="TreeGrafter"/>
</dbReference>
<dbReference type="GO" id="GO:0005829">
    <property type="term" value="C:cytosol"/>
    <property type="evidence" value="ECO:0007669"/>
    <property type="project" value="TreeGrafter"/>
</dbReference>
<dbReference type="PANTHER" id="PTHR23077:SF12">
    <property type="entry name" value="PEROXISOMAL ATPASE PEX1"/>
    <property type="match status" value="1"/>
</dbReference>
<evidence type="ECO:0000256" key="7">
    <source>
        <dbReference type="ARBA" id="ARBA00022840"/>
    </source>
</evidence>
<dbReference type="SUPFAM" id="SSF52540">
    <property type="entry name" value="P-loop containing nucleoside triphosphate hydrolases"/>
    <property type="match status" value="2"/>
</dbReference>
<dbReference type="GO" id="GO:0005524">
    <property type="term" value="F:ATP binding"/>
    <property type="evidence" value="ECO:0007669"/>
    <property type="project" value="UniProtKB-KW"/>
</dbReference>
<protein>
    <recommendedName>
        <fullName evidence="11">Peroxisomal ATPase PEX1</fullName>
    </recommendedName>
    <alternativeName>
        <fullName evidence="10">Peroxin-1</fullName>
    </alternativeName>
</protein>
<dbReference type="EMBL" id="JAPXFL010000002">
    <property type="protein sequence ID" value="KAK9510023.1"/>
    <property type="molecule type" value="Genomic_DNA"/>
</dbReference>
<dbReference type="InterPro" id="IPR027417">
    <property type="entry name" value="P-loop_NTPase"/>
</dbReference>
<evidence type="ECO:0000256" key="5">
    <source>
        <dbReference type="ARBA" id="ARBA00022741"/>
    </source>
</evidence>
<evidence type="ECO:0000256" key="2">
    <source>
        <dbReference type="ARBA" id="ARBA00006914"/>
    </source>
</evidence>
<dbReference type="InterPro" id="IPR015342">
    <property type="entry name" value="PEX1-N_C-lobe"/>
</dbReference>
<evidence type="ECO:0000313" key="15">
    <source>
        <dbReference type="Proteomes" id="UP001461498"/>
    </source>
</evidence>
<dbReference type="GO" id="GO:0016887">
    <property type="term" value="F:ATP hydrolysis activity"/>
    <property type="evidence" value="ECO:0007669"/>
    <property type="project" value="InterPro"/>
</dbReference>
<dbReference type="Gene3D" id="3.40.50.300">
    <property type="entry name" value="P-loop containing nucleotide triphosphate hydrolases"/>
    <property type="match status" value="2"/>
</dbReference>
<evidence type="ECO:0000256" key="3">
    <source>
        <dbReference type="ARBA" id="ARBA00022448"/>
    </source>
</evidence>
<name>A0AAW1DIH9_9HEMI</name>
<dbReference type="SMART" id="SM00382">
    <property type="entry name" value="AAA"/>
    <property type="match status" value="2"/>
</dbReference>
<dbReference type="InterPro" id="IPR003960">
    <property type="entry name" value="ATPase_AAA_CS"/>
</dbReference>
<keyword evidence="3" id="KW-0813">Transport</keyword>
<sequence length="990" mass="111275">MSKEVLRIQFVNVKNCFLHFPQSSFDNFTGPSVCALKVENNGKVHYFSPYHSPCPTLTAKDFVGISPFYARLLDFKEDDIVTISSVNNLGSLKQIQVSPATEDDYEILLSASDALETSLLNQLRIVWPEQVFCAWISSNITVTLVVDSVYPNLSFGRLEEYSEVIVKDAVNSKKLMIPENDLGFTDNENDETNNKDEKILICRCVVPCDQRSSNNQPYVVTLSPENLPEWINDVISQYDNQPLWTIENLYKNDDNQVEPLMLQLKLDETINSASDISGYKSLFVSSILKYKLNLENGSKVILKPLEEYEDQCSSVAGILVTPYFQDSEENIKAEVHRSLFDRTAKDGKLLINTKGEFMLNDGRVVAITLRPLNLNWHIFEVTDLNDISISVNTFTNVSQEWPENIKIIPQPSSLIIRSFEEILYKAEMSIVVSLGLGNSKRNPLFFDNLLLTGSSGSGKTTLAKYLLSRISGSPYFLYTATIDGHQLRGKRIEVLSKHLRETLKDCYSHQPSVLLLDNLDLIAGAPKPDHENTEATLHLTRVSSKIIELIEEFQKDGLITVIATSESVEKVNELLFSLKGKTLFTSHLEIPAFSKNDRLELIKLILDNKIPHIPRNFEDVDINNIATHTDGFVLSDLIKLMDKAVFESWQRKVEKNEKLLLNKEDLEKALKNSKPSLLHGLNLTKQSSIFFSNIGGLTSAKEKLTEIILWPLMYPEIMNQCPLKAQNAVLLYGMPGTGKTLLANAVAGESKLNFIIVKGPELMSKYIGQSEEGVRKVFERAQAAKPCLLFFDEFESLAPMRGQEQTGVTDRVVNQLLTALDGVQPLTGVSVLAATSRPDLIDKALLRAGRIGSSVYCQLPNEEERLEILKVLSENIPVTDNVDFIEIAKKTEGFTGADLKGLLTTAQIKLIDSFVEKSLEEGINMENILPSSLEQDNKWSVKVDLEHIEMALKETNPSLSKMERQKFERIYKEFQNPRAPDVSTLKLTFA</sequence>
<dbReference type="PANTHER" id="PTHR23077">
    <property type="entry name" value="AAA-FAMILY ATPASE"/>
    <property type="match status" value="1"/>
</dbReference>
<reference evidence="14 15" key="1">
    <citation type="submission" date="2022-12" db="EMBL/GenBank/DDBJ databases">
        <title>Chromosome-level genome assembly of true bugs.</title>
        <authorList>
            <person name="Ma L."/>
            <person name="Li H."/>
        </authorList>
    </citation>
    <scope>NUCLEOTIDE SEQUENCE [LARGE SCALE GENOMIC DNA]</scope>
    <source>
        <strain evidence="14">Lab_2022b</strain>
    </source>
</reference>
<evidence type="ECO:0000256" key="12">
    <source>
        <dbReference type="ARBA" id="ARBA00048778"/>
    </source>
</evidence>
<evidence type="ECO:0000256" key="6">
    <source>
        <dbReference type="ARBA" id="ARBA00022801"/>
    </source>
</evidence>
<dbReference type="Gene3D" id="3.10.330.10">
    <property type="match status" value="1"/>
</dbReference>
<dbReference type="InterPro" id="IPR003959">
    <property type="entry name" value="ATPase_AAA_core"/>
</dbReference>
<organism evidence="14 15">
    <name type="scientific">Rhynocoris fuscipes</name>
    <dbReference type="NCBI Taxonomy" id="488301"/>
    <lineage>
        <taxon>Eukaryota</taxon>
        <taxon>Metazoa</taxon>
        <taxon>Ecdysozoa</taxon>
        <taxon>Arthropoda</taxon>
        <taxon>Hexapoda</taxon>
        <taxon>Insecta</taxon>
        <taxon>Pterygota</taxon>
        <taxon>Neoptera</taxon>
        <taxon>Paraneoptera</taxon>
        <taxon>Hemiptera</taxon>
        <taxon>Heteroptera</taxon>
        <taxon>Panheteroptera</taxon>
        <taxon>Cimicomorpha</taxon>
        <taxon>Reduviidae</taxon>
        <taxon>Harpactorinae</taxon>
        <taxon>Harpactorini</taxon>
        <taxon>Rhynocoris</taxon>
    </lineage>
</organism>
<evidence type="ECO:0000256" key="8">
    <source>
        <dbReference type="ARBA" id="ARBA00022927"/>
    </source>
</evidence>
<keyword evidence="7" id="KW-0067">ATP-binding</keyword>
<comment type="subcellular location">
    <subcellularLocation>
        <location evidence="1">Membrane</location>
    </subcellularLocation>
</comment>
<dbReference type="InterPro" id="IPR009010">
    <property type="entry name" value="Asp_de-COase-like_dom_sf"/>
</dbReference>
<dbReference type="Proteomes" id="UP001461498">
    <property type="component" value="Unassembled WGS sequence"/>
</dbReference>
<dbReference type="SUPFAM" id="SSF54585">
    <property type="entry name" value="Cdc48 domain 2-like"/>
    <property type="match status" value="1"/>
</dbReference>
<accession>A0AAW1DIH9</accession>
<dbReference type="InterPro" id="IPR003593">
    <property type="entry name" value="AAA+_ATPase"/>
</dbReference>
<dbReference type="Pfam" id="PF09262">
    <property type="entry name" value="PEX-1N"/>
    <property type="match status" value="1"/>
</dbReference>
<keyword evidence="4" id="KW-0962">Peroxisome biogenesis</keyword>
<evidence type="ECO:0000256" key="9">
    <source>
        <dbReference type="ARBA" id="ARBA00023136"/>
    </source>
</evidence>
<dbReference type="Pfam" id="PF00004">
    <property type="entry name" value="AAA"/>
    <property type="match status" value="2"/>
</dbReference>
<dbReference type="FunFam" id="3.40.50.300:FF:000149">
    <property type="entry name" value="Nuclear valosin-containing protein-like"/>
    <property type="match status" value="1"/>
</dbReference>
<keyword evidence="8" id="KW-0653">Protein transport</keyword>
<dbReference type="InterPro" id="IPR050168">
    <property type="entry name" value="AAA_ATPase_domain"/>
</dbReference>
<dbReference type="SUPFAM" id="SSF50692">
    <property type="entry name" value="ADC-like"/>
    <property type="match status" value="1"/>
</dbReference>
<feature type="domain" description="AAA+ ATPase" evidence="13">
    <location>
        <begin position="725"/>
        <end position="861"/>
    </location>
</feature>
<comment type="caution">
    <text evidence="14">The sequence shown here is derived from an EMBL/GenBank/DDBJ whole genome shotgun (WGS) entry which is preliminary data.</text>
</comment>
<dbReference type="InterPro" id="IPR029067">
    <property type="entry name" value="CDC48_domain_2-like_sf"/>
</dbReference>
<evidence type="ECO:0000313" key="14">
    <source>
        <dbReference type="EMBL" id="KAK9510023.1"/>
    </source>
</evidence>
<dbReference type="Pfam" id="PF17862">
    <property type="entry name" value="AAA_lid_3"/>
    <property type="match status" value="1"/>
</dbReference>
<gene>
    <name evidence="14" type="ORF">O3M35_004898</name>
</gene>
<dbReference type="PROSITE" id="PS00674">
    <property type="entry name" value="AAA"/>
    <property type="match status" value="1"/>
</dbReference>
<keyword evidence="15" id="KW-1185">Reference proteome</keyword>